<dbReference type="EMBL" id="JAPMLT010000003">
    <property type="protein sequence ID" value="MCX7569818.1"/>
    <property type="molecule type" value="Genomic_DNA"/>
</dbReference>
<keyword evidence="3" id="KW-1185">Reference proteome</keyword>
<evidence type="ECO:0000313" key="3">
    <source>
        <dbReference type="Proteomes" id="UP001208017"/>
    </source>
</evidence>
<name>A0ABT3WYR7_9BACL</name>
<reference evidence="2 3" key="1">
    <citation type="submission" date="2022-11" db="EMBL/GenBank/DDBJ databases">
        <title>Study of microbial diversity in lake waters.</title>
        <authorList>
            <person name="Zhang J."/>
        </authorList>
    </citation>
    <scope>NUCLEOTIDE SEQUENCE [LARGE SCALE GENOMIC DNA]</scope>
    <source>
        <strain evidence="2 3">DT12</strain>
    </source>
</reference>
<dbReference type="InterPro" id="IPR029058">
    <property type="entry name" value="AB_hydrolase_fold"/>
</dbReference>
<evidence type="ECO:0000313" key="2">
    <source>
        <dbReference type="EMBL" id="MCX7569818.1"/>
    </source>
</evidence>
<evidence type="ECO:0000259" key="1">
    <source>
        <dbReference type="Pfam" id="PF00561"/>
    </source>
</evidence>
<organism evidence="2 3">
    <name type="scientific">Tumebacillus lacus</name>
    <dbReference type="NCBI Taxonomy" id="2995335"/>
    <lineage>
        <taxon>Bacteria</taxon>
        <taxon>Bacillati</taxon>
        <taxon>Bacillota</taxon>
        <taxon>Bacilli</taxon>
        <taxon>Bacillales</taxon>
        <taxon>Alicyclobacillaceae</taxon>
        <taxon>Tumebacillus</taxon>
    </lineage>
</organism>
<dbReference type="GO" id="GO:0016787">
    <property type="term" value="F:hydrolase activity"/>
    <property type="evidence" value="ECO:0007669"/>
    <property type="project" value="UniProtKB-KW"/>
</dbReference>
<dbReference type="Gene3D" id="3.40.50.1820">
    <property type="entry name" value="alpha/beta hydrolase"/>
    <property type="match status" value="1"/>
</dbReference>
<proteinExistence type="predicted"/>
<dbReference type="PANTHER" id="PTHR43798">
    <property type="entry name" value="MONOACYLGLYCEROL LIPASE"/>
    <property type="match status" value="1"/>
</dbReference>
<dbReference type="PRINTS" id="PR00111">
    <property type="entry name" value="ABHYDROLASE"/>
</dbReference>
<dbReference type="Proteomes" id="UP001208017">
    <property type="component" value="Unassembled WGS sequence"/>
</dbReference>
<accession>A0ABT3WYR7</accession>
<dbReference type="PANTHER" id="PTHR43798:SF33">
    <property type="entry name" value="HYDROLASE, PUTATIVE (AFU_ORTHOLOGUE AFUA_2G14860)-RELATED"/>
    <property type="match status" value="1"/>
</dbReference>
<feature type="domain" description="AB hydrolase-1" evidence="1">
    <location>
        <begin position="26"/>
        <end position="154"/>
    </location>
</feature>
<sequence length="281" mass="31130">MESEAKDLKVDDSTLAYKVYPREGAPVVVLIHGLASTKESYDRMVPFLTDSFHLITLDQRGHGESSQVGPYTFDRLVEDLRAVLEAEQIERATLVGGSFASVPVQMFAARYPERTAGLVLLDGGFFRLTDLPGYDLQAMQVRPPYSTATMDEMIEGVMQGYGPYADEFVREQTRREVTQKEDGRVYLALPHEAFVAYLTEYATVDLPALTAAFTAPVLVLLADSASRPAGRDAFYEKALAAYLASVRDGQAATVPDSLHAMMVTHPKETADHVRRFVLENR</sequence>
<dbReference type="Pfam" id="PF00561">
    <property type="entry name" value="Abhydrolase_1"/>
    <property type="match status" value="1"/>
</dbReference>
<dbReference type="SUPFAM" id="SSF53474">
    <property type="entry name" value="alpha/beta-Hydrolases"/>
    <property type="match status" value="1"/>
</dbReference>
<dbReference type="InterPro" id="IPR000073">
    <property type="entry name" value="AB_hydrolase_1"/>
</dbReference>
<dbReference type="RefSeq" id="WP_267151406.1">
    <property type="nucleotide sequence ID" value="NZ_JAPMLT010000003.1"/>
</dbReference>
<comment type="caution">
    <text evidence="2">The sequence shown here is derived from an EMBL/GenBank/DDBJ whole genome shotgun (WGS) entry which is preliminary data.</text>
</comment>
<gene>
    <name evidence="2" type="ORF">OS242_07560</name>
</gene>
<keyword evidence="2" id="KW-0378">Hydrolase</keyword>
<dbReference type="InterPro" id="IPR050266">
    <property type="entry name" value="AB_hydrolase_sf"/>
</dbReference>
<protein>
    <submittedName>
        <fullName evidence="2">Alpha/beta hydrolase</fullName>
    </submittedName>
</protein>